<keyword evidence="7" id="KW-0539">Nucleus</keyword>
<dbReference type="PANTHER" id="PTHR24391">
    <property type="entry name" value="HISTONE H4 TRANSCRIPTION FACTOR-RELATED"/>
    <property type="match status" value="1"/>
</dbReference>
<gene>
    <name evidence="10" type="ORF">BDEG_23198</name>
</gene>
<dbReference type="VEuPathDB" id="FungiDB:BDEG_23198"/>
<feature type="region of interest" description="Disordered" evidence="9">
    <location>
        <begin position="709"/>
        <end position="740"/>
    </location>
</feature>
<feature type="region of interest" description="Disordered" evidence="9">
    <location>
        <begin position="539"/>
        <end position="638"/>
    </location>
</feature>
<reference evidence="10 11" key="2">
    <citation type="submission" date="2016-05" db="EMBL/GenBank/DDBJ databases">
        <title>Lineage-specific infection strategies underlie the spectrum of fungal disease in amphibians.</title>
        <authorList>
            <person name="Cuomo C.A."/>
            <person name="Farrer R.A."/>
            <person name="James T."/>
            <person name="Longcore J."/>
            <person name="Birren B."/>
        </authorList>
    </citation>
    <scope>NUCLEOTIDE SEQUENCE [LARGE SCALE GENOMIC DNA]</scope>
    <source>
        <strain evidence="10 11">JEL423</strain>
    </source>
</reference>
<dbReference type="PANTHER" id="PTHR24391:SF18">
    <property type="entry name" value="EG:115C2.6 PROTEIN"/>
    <property type="match status" value="1"/>
</dbReference>
<proteinExistence type="predicted"/>
<dbReference type="GO" id="GO:0006355">
    <property type="term" value="P:regulation of DNA-templated transcription"/>
    <property type="evidence" value="ECO:0007669"/>
    <property type="project" value="UniProtKB-ARBA"/>
</dbReference>
<evidence type="ECO:0000256" key="8">
    <source>
        <dbReference type="SAM" id="Coils"/>
    </source>
</evidence>
<evidence type="ECO:0000256" key="9">
    <source>
        <dbReference type="SAM" id="MobiDB-lite"/>
    </source>
</evidence>
<feature type="compositionally biased region" description="Basic and acidic residues" evidence="9">
    <location>
        <begin position="97"/>
        <end position="118"/>
    </location>
</feature>
<evidence type="ECO:0000256" key="2">
    <source>
        <dbReference type="ARBA" id="ARBA00022723"/>
    </source>
</evidence>
<keyword evidence="5" id="KW-0862">Zinc</keyword>
<feature type="region of interest" description="Disordered" evidence="9">
    <location>
        <begin position="27"/>
        <end position="53"/>
    </location>
</feature>
<dbReference type="AlphaFoldDB" id="A0A177WHR4"/>
<keyword evidence="4" id="KW-0863">Zinc-finger</keyword>
<evidence type="ECO:0000313" key="10">
    <source>
        <dbReference type="EMBL" id="OAJ39342.1"/>
    </source>
</evidence>
<evidence type="ECO:0000256" key="7">
    <source>
        <dbReference type="ARBA" id="ARBA00023242"/>
    </source>
</evidence>
<feature type="region of interest" description="Disordered" evidence="9">
    <location>
        <begin position="284"/>
        <end position="353"/>
    </location>
</feature>
<organism evidence="10 11">
    <name type="scientific">Batrachochytrium dendrobatidis (strain JEL423)</name>
    <dbReference type="NCBI Taxonomy" id="403673"/>
    <lineage>
        <taxon>Eukaryota</taxon>
        <taxon>Fungi</taxon>
        <taxon>Fungi incertae sedis</taxon>
        <taxon>Chytridiomycota</taxon>
        <taxon>Chytridiomycota incertae sedis</taxon>
        <taxon>Chytridiomycetes</taxon>
        <taxon>Rhizophydiales</taxon>
        <taxon>Rhizophydiales incertae sedis</taxon>
        <taxon>Batrachochytrium</taxon>
    </lineage>
</organism>
<evidence type="ECO:0000256" key="4">
    <source>
        <dbReference type="ARBA" id="ARBA00022771"/>
    </source>
</evidence>
<evidence type="ECO:0000256" key="5">
    <source>
        <dbReference type="ARBA" id="ARBA00022833"/>
    </source>
</evidence>
<dbReference type="Proteomes" id="UP000077115">
    <property type="component" value="Unassembled WGS sequence"/>
</dbReference>
<feature type="coiled-coil region" evidence="8">
    <location>
        <begin position="742"/>
        <end position="769"/>
    </location>
</feature>
<feature type="region of interest" description="Disordered" evidence="9">
    <location>
        <begin position="131"/>
        <end position="211"/>
    </location>
</feature>
<sequence length="827" mass="95093">MLVSTGSNGSPEASGLIAGFSSNIYKRGQENPFDKDHSDTDSDQEAASGENSELIRQLKIQVEDAGKAESIAANTLLKYTNLGFKQKKLIAQGKTISGEKHSEQRENQLDEEWKAQRGKLDILRQKLREARLGTSGRDRKHSIDESDSSTSSRDRKHSIDKPGPSTPSRDRKHSIDEPGPSTSGRDRKHSIVRHHSDTDSDQGITSGKNSELIRRLEREVEDAENAEAIASSNLFKYTNLGVQQKGLIAQGKAISGEKHSKQRQDQLKKEWEDVERRLNLLRQKLQEARLGTPSRDRKHSIDKPDPSTPSRDRKHSIDDPGSRTSSRDRKHSIVRHHSDTDSDQKTAPGKNSELIRRLEKELEDAEKARVIAHNSYYEYRNFGFEQKRLIAHGKVISGEKHSKQRQDQLDKELEAAKKRLNFLKQKLQQARLGTPSRDRKHSIVRHHSDTDSDQGTTSGENRELIRRLEREVEDADTARVAACDSYYGYVFGKSMKMMESQGEMTSEQKLDPNVEQELKGRCEDARRIKNLKMKQLEKAMLGTSGRDRKHSIVDPGSRTSSRSRKHSIDKPDPSTPNRDRKHSIDKPDPNTFGRSRKHSIDKPDPSTSKQGRKHSIVRHHSDTDSDQGIAPAKKHRPTHQLDINLENAERARAAACNSYYEYKATRLEQKKLKSNGQKISGKKYSSRTEHELKEKCRKASKAKHYMIRQLEGTNGNTPSRSRKHSVVRHHSDTDSDQETLSRKKYRKLVRKLKRKIKEYKRRRKDACKKYRKHQFFVSKQWSRLAKGKSVSKSFYSLKSEEKWKRRCERQGRRVEYLEQKLRELMAF</sequence>
<comment type="subcellular location">
    <subcellularLocation>
        <location evidence="1">Nucleus</location>
    </subcellularLocation>
</comment>
<dbReference type="GO" id="GO:0003677">
    <property type="term" value="F:DNA binding"/>
    <property type="evidence" value="ECO:0007669"/>
    <property type="project" value="UniProtKB-KW"/>
</dbReference>
<evidence type="ECO:0000256" key="6">
    <source>
        <dbReference type="ARBA" id="ARBA00023125"/>
    </source>
</evidence>
<feature type="compositionally biased region" description="Basic and acidic residues" evidence="9">
    <location>
        <begin position="315"/>
        <end position="327"/>
    </location>
</feature>
<feature type="region of interest" description="Disordered" evidence="9">
    <location>
        <begin position="429"/>
        <end position="461"/>
    </location>
</feature>
<feature type="compositionally biased region" description="Basic and acidic residues" evidence="9">
    <location>
        <begin position="27"/>
        <end position="40"/>
    </location>
</feature>
<evidence type="ECO:0000256" key="3">
    <source>
        <dbReference type="ARBA" id="ARBA00022737"/>
    </source>
</evidence>
<reference evidence="10 11" key="1">
    <citation type="submission" date="2006-10" db="EMBL/GenBank/DDBJ databases">
        <title>The Genome Sequence of Batrachochytrium dendrobatidis JEL423.</title>
        <authorList>
            <consortium name="The Broad Institute Genome Sequencing Platform"/>
            <person name="Birren B."/>
            <person name="Lander E."/>
            <person name="Galagan J."/>
            <person name="Cuomo C."/>
            <person name="Devon K."/>
            <person name="Jaffe D."/>
            <person name="Butler J."/>
            <person name="Alvarez P."/>
            <person name="Gnerre S."/>
            <person name="Grabherr M."/>
            <person name="Kleber M."/>
            <person name="Mauceli E."/>
            <person name="Brockman W."/>
            <person name="Young S."/>
            <person name="LaButti K."/>
            <person name="Sykes S."/>
            <person name="DeCaprio D."/>
            <person name="Crawford M."/>
            <person name="Koehrsen M."/>
            <person name="Engels R."/>
            <person name="Montgomery P."/>
            <person name="Pearson M."/>
            <person name="Howarth C."/>
            <person name="Larson L."/>
            <person name="White J."/>
            <person name="O'Leary S."/>
            <person name="Kodira C."/>
            <person name="Zeng Q."/>
            <person name="Yandava C."/>
            <person name="Alvarado L."/>
            <person name="Longcore J."/>
            <person name="James T."/>
        </authorList>
    </citation>
    <scope>NUCLEOTIDE SEQUENCE [LARGE SCALE GENOMIC DNA]</scope>
    <source>
        <strain evidence="10 11">JEL423</strain>
    </source>
</reference>
<name>A0A177WHR4_BATDL</name>
<dbReference type="GO" id="GO:0008270">
    <property type="term" value="F:zinc ion binding"/>
    <property type="evidence" value="ECO:0007669"/>
    <property type="project" value="UniProtKB-KW"/>
</dbReference>
<accession>A0A177WHR4</accession>
<evidence type="ECO:0000256" key="1">
    <source>
        <dbReference type="ARBA" id="ARBA00004123"/>
    </source>
</evidence>
<dbReference type="InterPro" id="IPR051574">
    <property type="entry name" value="ZnF_E-box_Homeobox"/>
</dbReference>
<feature type="region of interest" description="Disordered" evidence="9">
    <location>
        <begin position="94"/>
        <end position="118"/>
    </location>
</feature>
<feature type="region of interest" description="Disordered" evidence="9">
    <location>
        <begin position="673"/>
        <end position="692"/>
    </location>
</feature>
<keyword evidence="2" id="KW-0479">Metal-binding</keyword>
<dbReference type="EMBL" id="DS022303">
    <property type="protein sequence ID" value="OAJ39342.1"/>
    <property type="molecule type" value="Genomic_DNA"/>
</dbReference>
<protein>
    <submittedName>
        <fullName evidence="10">Uncharacterized protein</fullName>
    </submittedName>
</protein>
<dbReference type="GO" id="GO:0005634">
    <property type="term" value="C:nucleus"/>
    <property type="evidence" value="ECO:0007669"/>
    <property type="project" value="UniProtKB-SubCell"/>
</dbReference>
<evidence type="ECO:0000313" key="11">
    <source>
        <dbReference type="Proteomes" id="UP000077115"/>
    </source>
</evidence>
<keyword evidence="6" id="KW-0238">DNA-binding</keyword>
<keyword evidence="8" id="KW-0175">Coiled coil</keyword>
<keyword evidence="3" id="KW-0677">Repeat</keyword>